<dbReference type="InterPro" id="IPR012312">
    <property type="entry name" value="Hemerythrin-like"/>
</dbReference>
<dbReference type="Pfam" id="PF01814">
    <property type="entry name" value="Hemerythrin"/>
    <property type="match status" value="1"/>
</dbReference>
<feature type="domain" description="Hemerythrin-like" evidence="4">
    <location>
        <begin position="16"/>
        <end position="88"/>
    </location>
</feature>
<keyword evidence="6" id="KW-1185">Reference proteome</keyword>
<dbReference type="Gene3D" id="1.20.120.50">
    <property type="entry name" value="Hemerythrin-like"/>
    <property type="match status" value="1"/>
</dbReference>
<sequence>MSAALIDPDDARFHLGVQEMDRVHGEFIALVNAMAEADQAGFLELFARLVEHTKAHFDGEEQQMTETRCPALQEHRADHQRVLGDLWAIGQRSTPVQVAMGRAYVREQLPTWFAVHAATMDSALAAHLKAKSGS</sequence>
<evidence type="ECO:0000256" key="1">
    <source>
        <dbReference type="ARBA" id="ARBA00010587"/>
    </source>
</evidence>
<dbReference type="PANTHER" id="PTHR37164">
    <property type="entry name" value="BACTERIOHEMERYTHRIN"/>
    <property type="match status" value="1"/>
</dbReference>
<dbReference type="Proteomes" id="UP000483379">
    <property type="component" value="Unassembled WGS sequence"/>
</dbReference>
<protein>
    <submittedName>
        <fullName evidence="5">Hemerythrin</fullName>
    </submittedName>
</protein>
<proteinExistence type="inferred from homology"/>
<evidence type="ECO:0000313" key="6">
    <source>
        <dbReference type="Proteomes" id="UP000483379"/>
    </source>
</evidence>
<evidence type="ECO:0000313" key="5">
    <source>
        <dbReference type="EMBL" id="NEV63464.1"/>
    </source>
</evidence>
<gene>
    <name evidence="5" type="ORF">G3446_16485</name>
</gene>
<dbReference type="InterPro" id="IPR012827">
    <property type="entry name" value="Hemerythrin_metal-bd"/>
</dbReference>
<dbReference type="PANTHER" id="PTHR37164:SF1">
    <property type="entry name" value="BACTERIOHEMERYTHRIN"/>
    <property type="match status" value="1"/>
</dbReference>
<dbReference type="CDD" id="cd12107">
    <property type="entry name" value="Hemerythrin"/>
    <property type="match status" value="1"/>
</dbReference>
<accession>A0A6M0K2B5</accession>
<evidence type="ECO:0000256" key="2">
    <source>
        <dbReference type="ARBA" id="ARBA00022723"/>
    </source>
</evidence>
<comment type="caution">
    <text evidence="5">The sequence shown here is derived from an EMBL/GenBank/DDBJ whole genome shotgun (WGS) entry which is preliminary data.</text>
</comment>
<keyword evidence="2" id="KW-0479">Metal-binding</keyword>
<evidence type="ECO:0000259" key="4">
    <source>
        <dbReference type="Pfam" id="PF01814"/>
    </source>
</evidence>
<dbReference type="SUPFAM" id="SSF47188">
    <property type="entry name" value="Hemerythrin-like"/>
    <property type="match status" value="1"/>
</dbReference>
<dbReference type="InterPro" id="IPR035938">
    <property type="entry name" value="Hemerythrin-like_sf"/>
</dbReference>
<evidence type="ECO:0000256" key="3">
    <source>
        <dbReference type="ARBA" id="ARBA00023004"/>
    </source>
</evidence>
<dbReference type="RefSeq" id="WP_164453927.1">
    <property type="nucleotide sequence ID" value="NZ_JAAIJQ010000052.1"/>
</dbReference>
<organism evidence="5 6">
    <name type="scientific">Thiorhodococcus minor</name>
    <dbReference type="NCBI Taxonomy" id="57489"/>
    <lineage>
        <taxon>Bacteria</taxon>
        <taxon>Pseudomonadati</taxon>
        <taxon>Pseudomonadota</taxon>
        <taxon>Gammaproteobacteria</taxon>
        <taxon>Chromatiales</taxon>
        <taxon>Chromatiaceae</taxon>
        <taxon>Thiorhodococcus</taxon>
    </lineage>
</organism>
<dbReference type="EMBL" id="JAAIJQ010000052">
    <property type="protein sequence ID" value="NEV63464.1"/>
    <property type="molecule type" value="Genomic_DNA"/>
</dbReference>
<dbReference type="AlphaFoldDB" id="A0A6M0K2B5"/>
<reference evidence="5 6" key="1">
    <citation type="submission" date="2020-02" db="EMBL/GenBank/DDBJ databases">
        <title>Genome sequences of Thiorhodococcus mannitoliphagus and Thiorhodococcus minor, purple sulfur photosynthetic bacteria in the gammaproteobacterial family, Chromatiaceae.</title>
        <authorList>
            <person name="Aviles F.A."/>
            <person name="Meyer T.E."/>
            <person name="Kyndt J.A."/>
        </authorList>
    </citation>
    <scope>NUCLEOTIDE SEQUENCE [LARGE SCALE GENOMIC DNA]</scope>
    <source>
        <strain evidence="5 6">DSM 11518</strain>
    </source>
</reference>
<name>A0A6M0K2B5_9GAMM</name>
<keyword evidence="3" id="KW-0408">Iron</keyword>
<dbReference type="InterPro" id="IPR050669">
    <property type="entry name" value="Hemerythrin"/>
</dbReference>
<comment type="similarity">
    <text evidence="1">Belongs to the hemerythrin family.</text>
</comment>
<dbReference type="NCBIfam" id="TIGR02481">
    <property type="entry name" value="hemeryth_dom"/>
    <property type="match status" value="1"/>
</dbReference>
<dbReference type="GO" id="GO:0046872">
    <property type="term" value="F:metal ion binding"/>
    <property type="evidence" value="ECO:0007669"/>
    <property type="project" value="UniProtKB-KW"/>
</dbReference>